<keyword evidence="3" id="KW-1185">Reference proteome</keyword>
<keyword evidence="1" id="KW-0812">Transmembrane</keyword>
<dbReference type="RefSeq" id="WP_344953354.1">
    <property type="nucleotide sequence ID" value="NZ_BAABCX010000001.1"/>
</dbReference>
<feature type="transmembrane region" description="Helical" evidence="1">
    <location>
        <begin position="88"/>
        <end position="107"/>
    </location>
</feature>
<name>A0ABP6UYN5_9GAMM</name>
<accession>A0ABP6UYN5</accession>
<evidence type="ECO:0000313" key="3">
    <source>
        <dbReference type="Proteomes" id="UP001500795"/>
    </source>
</evidence>
<feature type="transmembrane region" description="Helical" evidence="1">
    <location>
        <begin position="9"/>
        <end position="28"/>
    </location>
</feature>
<protein>
    <submittedName>
        <fullName evidence="2">DUF2069 domain-containing protein</fullName>
    </submittedName>
</protein>
<dbReference type="EMBL" id="BAABCX010000001">
    <property type="protein sequence ID" value="GAA3525447.1"/>
    <property type="molecule type" value="Genomic_DNA"/>
</dbReference>
<gene>
    <name evidence="2" type="ORF">GCM10022394_00470</name>
</gene>
<organism evidence="2 3">
    <name type="scientific">Zobellella aerophila</name>
    <dbReference type="NCBI Taxonomy" id="870480"/>
    <lineage>
        <taxon>Bacteria</taxon>
        <taxon>Pseudomonadati</taxon>
        <taxon>Pseudomonadota</taxon>
        <taxon>Gammaproteobacteria</taxon>
        <taxon>Aeromonadales</taxon>
        <taxon>Aeromonadaceae</taxon>
        <taxon>Zobellella</taxon>
    </lineage>
</organism>
<proteinExistence type="predicted"/>
<evidence type="ECO:0000313" key="2">
    <source>
        <dbReference type="EMBL" id="GAA3525447.1"/>
    </source>
</evidence>
<dbReference type="Pfam" id="PF09842">
    <property type="entry name" value="DUF2069"/>
    <property type="match status" value="1"/>
</dbReference>
<keyword evidence="1" id="KW-0472">Membrane</keyword>
<feature type="transmembrane region" description="Helical" evidence="1">
    <location>
        <begin position="34"/>
        <end position="51"/>
    </location>
</feature>
<sequence>MSTQLARRLALLGYGGLILWVALWHGWLSPHPQLGAGFMLAMWLPWLFIPMRGMLAGNPFTHAWAVFLIMPYFVHALTLLWVDEGERWLALVELSFASLMFIGNTYYAKLRGRELGLSIRKKKDSGE</sequence>
<dbReference type="InterPro" id="IPR018643">
    <property type="entry name" value="DUF2069_membrane"/>
</dbReference>
<comment type="caution">
    <text evidence="2">The sequence shown here is derived from an EMBL/GenBank/DDBJ whole genome shotgun (WGS) entry which is preliminary data.</text>
</comment>
<reference evidence="3" key="1">
    <citation type="journal article" date="2019" name="Int. J. Syst. Evol. Microbiol.">
        <title>The Global Catalogue of Microorganisms (GCM) 10K type strain sequencing project: providing services to taxonomists for standard genome sequencing and annotation.</title>
        <authorList>
            <consortium name="The Broad Institute Genomics Platform"/>
            <consortium name="The Broad Institute Genome Sequencing Center for Infectious Disease"/>
            <person name="Wu L."/>
            <person name="Ma J."/>
        </authorList>
    </citation>
    <scope>NUCLEOTIDE SEQUENCE [LARGE SCALE GENOMIC DNA]</scope>
    <source>
        <strain evidence="3">JCM 17110</strain>
    </source>
</reference>
<feature type="transmembrane region" description="Helical" evidence="1">
    <location>
        <begin position="63"/>
        <end position="82"/>
    </location>
</feature>
<dbReference type="Proteomes" id="UP001500795">
    <property type="component" value="Unassembled WGS sequence"/>
</dbReference>
<keyword evidence="1" id="KW-1133">Transmembrane helix</keyword>
<evidence type="ECO:0000256" key="1">
    <source>
        <dbReference type="SAM" id="Phobius"/>
    </source>
</evidence>